<evidence type="ECO:0000256" key="1">
    <source>
        <dbReference type="SAM" id="MobiDB-lite"/>
    </source>
</evidence>
<name>A0A2U3EE97_PURLI</name>
<sequence length="327" mass="34819">MLPLAPHASSHPHDLNGKSVLNDLKRVEGLQFPTGWAPALKVYGKRPGPWNPVLVSTRPSGHFPSGETAVLAPNAASRRTSNSVPHHVLSFIASLAATPLSLHRLKCQPHGTLIVASQATKSNNSLFIAVQALERIVVGAVPSERGERGYRGGHDVRAGKLLVRLGTSDGNLMQADYEVPFPHISLFANAQRNSDGMLIASTSPVLCFIAVNMTGTTHRASPPWHIKALCFPSSRDIAVVDPSLGPDRDPLAGRHAERTSQPMSHPVHSSILRRLTLAGHVQPPSPHHTAASIPLSVLTSADMDTAAIFGLVSVTVGNDIDTDIRPS</sequence>
<evidence type="ECO:0000313" key="3">
    <source>
        <dbReference type="Proteomes" id="UP000245956"/>
    </source>
</evidence>
<evidence type="ECO:0000313" key="2">
    <source>
        <dbReference type="EMBL" id="PWI72770.1"/>
    </source>
</evidence>
<protein>
    <submittedName>
        <fullName evidence="2">Uncharacterized protein</fullName>
    </submittedName>
</protein>
<comment type="caution">
    <text evidence="2">The sequence shown here is derived from an EMBL/GenBank/DDBJ whole genome shotgun (WGS) entry which is preliminary data.</text>
</comment>
<proteinExistence type="predicted"/>
<feature type="region of interest" description="Disordered" evidence="1">
    <location>
        <begin position="243"/>
        <end position="267"/>
    </location>
</feature>
<feature type="compositionally biased region" description="Basic and acidic residues" evidence="1">
    <location>
        <begin position="246"/>
        <end position="258"/>
    </location>
</feature>
<dbReference type="AlphaFoldDB" id="A0A2U3EE97"/>
<gene>
    <name evidence="2" type="ORF">PCL_09785</name>
</gene>
<accession>A0A2U3EE97</accession>
<reference evidence="2 3" key="1">
    <citation type="journal article" date="2016" name="Front. Microbiol.">
        <title>Genome and transcriptome sequences reveal the specific parasitism of the nematophagous Purpureocillium lilacinum 36-1.</title>
        <authorList>
            <person name="Xie J."/>
            <person name="Li S."/>
            <person name="Mo C."/>
            <person name="Xiao X."/>
            <person name="Peng D."/>
            <person name="Wang G."/>
            <person name="Xiao Y."/>
        </authorList>
    </citation>
    <scope>NUCLEOTIDE SEQUENCE [LARGE SCALE GENOMIC DNA]</scope>
    <source>
        <strain evidence="2 3">36-1</strain>
    </source>
</reference>
<dbReference type="EMBL" id="LCWV01000005">
    <property type="protein sequence ID" value="PWI72770.1"/>
    <property type="molecule type" value="Genomic_DNA"/>
</dbReference>
<organism evidence="2 3">
    <name type="scientific">Purpureocillium lilacinum</name>
    <name type="common">Paecilomyces lilacinus</name>
    <dbReference type="NCBI Taxonomy" id="33203"/>
    <lineage>
        <taxon>Eukaryota</taxon>
        <taxon>Fungi</taxon>
        <taxon>Dikarya</taxon>
        <taxon>Ascomycota</taxon>
        <taxon>Pezizomycotina</taxon>
        <taxon>Sordariomycetes</taxon>
        <taxon>Hypocreomycetidae</taxon>
        <taxon>Hypocreales</taxon>
        <taxon>Ophiocordycipitaceae</taxon>
        <taxon>Purpureocillium</taxon>
    </lineage>
</organism>
<dbReference type="Proteomes" id="UP000245956">
    <property type="component" value="Unassembled WGS sequence"/>
</dbReference>